<dbReference type="Proteomes" id="UP000252519">
    <property type="component" value="Unassembled WGS sequence"/>
</dbReference>
<evidence type="ECO:0000313" key="18">
    <source>
        <dbReference type="Proteomes" id="UP000252519"/>
    </source>
</evidence>
<dbReference type="GO" id="GO:0006004">
    <property type="term" value="P:fucose metabolic process"/>
    <property type="evidence" value="ECO:0007669"/>
    <property type="project" value="UniProtKB-KW"/>
</dbReference>
<keyword evidence="12" id="KW-0294">Fucose metabolism</keyword>
<dbReference type="PANTHER" id="PTHR21420">
    <property type="entry name" value="GDP-FUCOSE PROTEIN O-FUCOSYLTRANSFERASE 1"/>
    <property type="match status" value="1"/>
</dbReference>
<dbReference type="Gene3D" id="3.40.50.11350">
    <property type="match status" value="1"/>
</dbReference>
<keyword evidence="7" id="KW-0808">Transferase</keyword>
<comment type="caution">
    <text evidence="17">The sequence shown here is derived from an EMBL/GenBank/DDBJ whole genome shotgun (WGS) entry which is preliminary data.</text>
</comment>
<evidence type="ECO:0000256" key="14">
    <source>
        <dbReference type="ARBA" id="ARBA00033080"/>
    </source>
</evidence>
<keyword evidence="11" id="KW-0325">Glycoprotein</keyword>
<evidence type="ECO:0000256" key="6">
    <source>
        <dbReference type="ARBA" id="ARBA00022676"/>
    </source>
</evidence>
<keyword evidence="13" id="KW-0119">Carbohydrate metabolism</keyword>
<evidence type="ECO:0000256" key="16">
    <source>
        <dbReference type="ARBA" id="ARBA00048647"/>
    </source>
</evidence>
<evidence type="ECO:0000256" key="1">
    <source>
        <dbReference type="ARBA" id="ARBA00004240"/>
    </source>
</evidence>
<dbReference type="InterPro" id="IPR019378">
    <property type="entry name" value="GDP-Fuc_O-FucTrfase"/>
</dbReference>
<comment type="catalytic activity">
    <reaction evidence="16">
        <text>L-seryl-[protein] + GDP-beta-L-fucose = 3-O-(alpha-L-fucosyl)-L-seryl-[protein] + GDP + H(+)</text>
        <dbReference type="Rhea" id="RHEA:63644"/>
        <dbReference type="Rhea" id="RHEA-COMP:9863"/>
        <dbReference type="Rhea" id="RHEA-COMP:17914"/>
        <dbReference type="ChEBI" id="CHEBI:15378"/>
        <dbReference type="ChEBI" id="CHEBI:29999"/>
        <dbReference type="ChEBI" id="CHEBI:57273"/>
        <dbReference type="ChEBI" id="CHEBI:58189"/>
        <dbReference type="ChEBI" id="CHEBI:189632"/>
        <dbReference type="EC" id="2.4.1.221"/>
    </reaction>
    <physiologicalReaction direction="left-to-right" evidence="16">
        <dbReference type="Rhea" id="RHEA:63645"/>
    </physiologicalReaction>
</comment>
<name>A0A368H126_ANCCA</name>
<sequence length="330" mass="37918">MEYLPTQTWGTPVTGRFGNQIDQLLGVMQFAHFLDRTLVLPNFIEYPFPNTVMVPFENIFQVAEIKKYQKVVTMVEFTRDIMPELWPEEKRTALCWTPRKSIYDENAPLGCHPKEGNPFGPYWDKIGVSFTNDAYFGDIPGGYDLTVKGSKAAWQKRFPTSDFPILAFPSPPAPFPSKSSTWDLQRYLKWSSRIMGKAIQFIKDELTRPYIGIHLRNDNDWPLYIIKLGYAFQVVEMVGKMGAKSVFVASDKDHMIEALNEALQPYDAKAHRLNPDDPLVSLAILGRADHFIGNCVSTFSHIVKRERDTRKQPIPTTYFGIRDRSKRIEL</sequence>
<evidence type="ECO:0000313" key="17">
    <source>
        <dbReference type="EMBL" id="RCN48927.1"/>
    </source>
</evidence>
<proteinExistence type="inferred from homology"/>
<comment type="subcellular location">
    <subcellularLocation>
        <location evidence="1">Endoplasmic reticulum</location>
    </subcellularLocation>
</comment>
<evidence type="ECO:0000256" key="13">
    <source>
        <dbReference type="ARBA" id="ARBA00023277"/>
    </source>
</evidence>
<comment type="similarity">
    <text evidence="3">Belongs to the glycosyltransferase 65 family.</text>
</comment>
<dbReference type="AlphaFoldDB" id="A0A368H126"/>
<comment type="pathway">
    <text evidence="2">Protein modification; protein glycosylation.</text>
</comment>
<keyword evidence="8" id="KW-0256">Endoplasmic reticulum</keyword>
<dbReference type="CDD" id="cd11302">
    <property type="entry name" value="O-FucT-1"/>
    <property type="match status" value="1"/>
</dbReference>
<dbReference type="GO" id="GO:0007219">
    <property type="term" value="P:Notch signaling pathway"/>
    <property type="evidence" value="ECO:0007669"/>
    <property type="project" value="UniProtKB-KW"/>
</dbReference>
<evidence type="ECO:0000256" key="9">
    <source>
        <dbReference type="ARBA" id="ARBA00022976"/>
    </source>
</evidence>
<evidence type="ECO:0000256" key="12">
    <source>
        <dbReference type="ARBA" id="ARBA00023253"/>
    </source>
</evidence>
<dbReference type="Gene3D" id="3.40.50.11340">
    <property type="match status" value="1"/>
</dbReference>
<evidence type="ECO:0000256" key="2">
    <source>
        <dbReference type="ARBA" id="ARBA00004922"/>
    </source>
</evidence>
<keyword evidence="18" id="KW-1185">Reference proteome</keyword>
<dbReference type="UniPathway" id="UPA00378"/>
<dbReference type="EMBL" id="JOJR01000041">
    <property type="protein sequence ID" value="RCN48927.1"/>
    <property type="molecule type" value="Genomic_DNA"/>
</dbReference>
<dbReference type="STRING" id="29170.A0A368H126"/>
<evidence type="ECO:0000256" key="15">
    <source>
        <dbReference type="ARBA" id="ARBA00047273"/>
    </source>
</evidence>
<organism evidence="17 18">
    <name type="scientific">Ancylostoma caninum</name>
    <name type="common">Dog hookworm</name>
    <dbReference type="NCBI Taxonomy" id="29170"/>
    <lineage>
        <taxon>Eukaryota</taxon>
        <taxon>Metazoa</taxon>
        <taxon>Ecdysozoa</taxon>
        <taxon>Nematoda</taxon>
        <taxon>Chromadorea</taxon>
        <taxon>Rhabditida</taxon>
        <taxon>Rhabditina</taxon>
        <taxon>Rhabditomorpha</taxon>
        <taxon>Strongyloidea</taxon>
        <taxon>Ancylostomatidae</taxon>
        <taxon>Ancylostomatinae</taxon>
        <taxon>Ancylostoma</taxon>
    </lineage>
</organism>
<keyword evidence="6" id="KW-0328">Glycosyltransferase</keyword>
<protein>
    <recommendedName>
        <fullName evidence="5">GDP-fucose protein O-fucosyltransferase 1</fullName>
        <ecNumber evidence="4">2.4.1.221</ecNumber>
    </recommendedName>
    <alternativeName>
        <fullName evidence="14">Peptide-O-fucosyltransferase 1</fullName>
    </alternativeName>
</protein>
<comment type="catalytic activity">
    <reaction evidence="15">
        <text>L-threonyl-[protein] + GDP-beta-L-fucose = 3-O-(alpha-L-fucosyl)-L-threonyl-[protein] + GDP + H(+)</text>
        <dbReference type="Rhea" id="RHEA:70491"/>
        <dbReference type="Rhea" id="RHEA-COMP:11060"/>
        <dbReference type="Rhea" id="RHEA-COMP:17915"/>
        <dbReference type="ChEBI" id="CHEBI:15378"/>
        <dbReference type="ChEBI" id="CHEBI:30013"/>
        <dbReference type="ChEBI" id="CHEBI:57273"/>
        <dbReference type="ChEBI" id="CHEBI:58189"/>
        <dbReference type="ChEBI" id="CHEBI:189631"/>
        <dbReference type="EC" id="2.4.1.221"/>
    </reaction>
    <physiologicalReaction direction="left-to-right" evidence="15">
        <dbReference type="Rhea" id="RHEA:70492"/>
    </physiologicalReaction>
</comment>
<dbReference type="GO" id="GO:0046922">
    <property type="term" value="F:peptide-O-fucosyltransferase activity"/>
    <property type="evidence" value="ECO:0007669"/>
    <property type="project" value="UniProtKB-EC"/>
</dbReference>
<dbReference type="InterPro" id="IPR039922">
    <property type="entry name" value="POFUT1"/>
</dbReference>
<dbReference type="PANTHER" id="PTHR21420:SF10">
    <property type="entry name" value="GDP-FUCOSE PROTEIN O-FUCOSYLTRANSFERASE 1"/>
    <property type="match status" value="1"/>
</dbReference>
<evidence type="ECO:0000256" key="10">
    <source>
        <dbReference type="ARBA" id="ARBA00023157"/>
    </source>
</evidence>
<evidence type="ECO:0000256" key="4">
    <source>
        <dbReference type="ARBA" id="ARBA00012196"/>
    </source>
</evidence>
<evidence type="ECO:0000256" key="11">
    <source>
        <dbReference type="ARBA" id="ARBA00023180"/>
    </source>
</evidence>
<evidence type="ECO:0000256" key="7">
    <source>
        <dbReference type="ARBA" id="ARBA00022679"/>
    </source>
</evidence>
<gene>
    <name evidence="17" type="ORF">ANCCAN_05036</name>
</gene>
<evidence type="ECO:0000256" key="5">
    <source>
        <dbReference type="ARBA" id="ARBA00021745"/>
    </source>
</evidence>
<dbReference type="EC" id="2.4.1.221" evidence="4"/>
<keyword evidence="9" id="KW-0914">Notch signaling pathway</keyword>
<dbReference type="GO" id="GO:0005783">
    <property type="term" value="C:endoplasmic reticulum"/>
    <property type="evidence" value="ECO:0007669"/>
    <property type="project" value="UniProtKB-SubCell"/>
</dbReference>
<evidence type="ECO:0000256" key="8">
    <source>
        <dbReference type="ARBA" id="ARBA00022824"/>
    </source>
</evidence>
<accession>A0A368H126</accession>
<evidence type="ECO:0000256" key="3">
    <source>
        <dbReference type="ARBA" id="ARBA00010626"/>
    </source>
</evidence>
<dbReference type="OrthoDB" id="10050276at2759"/>
<keyword evidence="10" id="KW-1015">Disulfide bond</keyword>
<dbReference type="Pfam" id="PF10250">
    <property type="entry name" value="O-FucT"/>
    <property type="match status" value="2"/>
</dbReference>
<reference evidence="17 18" key="1">
    <citation type="submission" date="2014-10" db="EMBL/GenBank/DDBJ databases">
        <title>Draft genome of the hookworm Ancylostoma caninum.</title>
        <authorList>
            <person name="Mitreva M."/>
        </authorList>
    </citation>
    <scope>NUCLEOTIDE SEQUENCE [LARGE SCALE GENOMIC DNA]</scope>
    <source>
        <strain evidence="17 18">Baltimore</strain>
    </source>
</reference>